<comment type="pathway">
    <text evidence="2">Protein modification; protein sumoylation.</text>
</comment>
<dbReference type="PROSITE" id="PS51044">
    <property type="entry name" value="ZF_SP_RING"/>
    <property type="match status" value="1"/>
</dbReference>
<dbReference type="GO" id="GO:0030915">
    <property type="term" value="C:Smc5-Smc6 complex"/>
    <property type="evidence" value="ECO:0007669"/>
    <property type="project" value="InterPro"/>
</dbReference>
<feature type="compositionally biased region" description="Acidic residues" evidence="11">
    <location>
        <begin position="519"/>
        <end position="535"/>
    </location>
</feature>
<keyword evidence="7" id="KW-0833">Ubl conjugation pathway</keyword>
<proteinExistence type="inferred from homology"/>
<feature type="compositionally biased region" description="Basic and acidic residues" evidence="11">
    <location>
        <begin position="77"/>
        <end position="105"/>
    </location>
</feature>
<comment type="subcellular location">
    <subcellularLocation>
        <location evidence="1">Nucleus</location>
    </subcellularLocation>
</comment>
<dbReference type="OrthoDB" id="756301at2759"/>
<feature type="compositionally biased region" description="Acidic residues" evidence="11">
    <location>
        <begin position="501"/>
        <end position="512"/>
    </location>
</feature>
<dbReference type="GO" id="GO:0005634">
    <property type="term" value="C:nucleus"/>
    <property type="evidence" value="ECO:0007669"/>
    <property type="project" value="UniProtKB-SubCell"/>
</dbReference>
<feature type="compositionally biased region" description="Acidic residues" evidence="11">
    <location>
        <begin position="311"/>
        <end position="322"/>
    </location>
</feature>
<dbReference type="PANTHER" id="PTHR21330:SF1">
    <property type="entry name" value="E3 SUMO-PROTEIN LIGASE NSE2"/>
    <property type="match status" value="1"/>
</dbReference>
<evidence type="ECO:0000256" key="5">
    <source>
        <dbReference type="ARBA" id="ARBA00022723"/>
    </source>
</evidence>
<name>A0A319CLV4_9EURO</name>
<feature type="compositionally biased region" description="Acidic residues" evidence="11">
    <location>
        <begin position="106"/>
        <end position="116"/>
    </location>
</feature>
<dbReference type="GO" id="GO:0000724">
    <property type="term" value="P:double-strand break repair via homologous recombination"/>
    <property type="evidence" value="ECO:0007669"/>
    <property type="project" value="InterPro"/>
</dbReference>
<feature type="compositionally biased region" description="Low complexity" evidence="11">
    <location>
        <begin position="9"/>
        <end position="25"/>
    </location>
</feature>
<accession>A0A319CLV4</accession>
<dbReference type="Pfam" id="PF11789">
    <property type="entry name" value="zf-Nse"/>
    <property type="match status" value="1"/>
</dbReference>
<feature type="compositionally biased region" description="Acidic residues" evidence="11">
    <location>
        <begin position="183"/>
        <end position="209"/>
    </location>
</feature>
<keyword evidence="5" id="KW-0479">Metal-binding</keyword>
<dbReference type="UniPathway" id="UPA00886"/>
<dbReference type="GO" id="GO:0016925">
    <property type="term" value="P:protein sumoylation"/>
    <property type="evidence" value="ECO:0007669"/>
    <property type="project" value="UniProtKB-UniPathway"/>
</dbReference>
<dbReference type="Gene3D" id="3.30.40.10">
    <property type="entry name" value="Zinc/RING finger domain, C3HC4 (zinc finger)"/>
    <property type="match status" value="1"/>
</dbReference>
<feature type="compositionally biased region" description="Low complexity" evidence="11">
    <location>
        <begin position="284"/>
        <end position="296"/>
    </location>
</feature>
<keyword evidence="9" id="KW-0539">Nucleus</keyword>
<feature type="region of interest" description="Disordered" evidence="11">
    <location>
        <begin position="426"/>
        <end position="535"/>
    </location>
</feature>
<evidence type="ECO:0000256" key="3">
    <source>
        <dbReference type="ARBA" id="ARBA00008212"/>
    </source>
</evidence>
<dbReference type="CDD" id="cd16651">
    <property type="entry name" value="SPL-RING_NSE2"/>
    <property type="match status" value="1"/>
</dbReference>
<evidence type="ECO:0000313" key="14">
    <source>
        <dbReference type="Proteomes" id="UP000248340"/>
    </source>
</evidence>
<keyword evidence="6 10" id="KW-0863">Zinc-finger</keyword>
<feature type="domain" description="SP-RING-type" evidence="12">
    <location>
        <begin position="321"/>
        <end position="427"/>
    </location>
</feature>
<dbReference type="GO" id="GO:0061665">
    <property type="term" value="F:SUMO ligase activity"/>
    <property type="evidence" value="ECO:0007669"/>
    <property type="project" value="TreeGrafter"/>
</dbReference>
<dbReference type="VEuPathDB" id="FungiDB:BO82DRAFT_351306"/>
<dbReference type="GO" id="GO:0008270">
    <property type="term" value="F:zinc ion binding"/>
    <property type="evidence" value="ECO:0007669"/>
    <property type="project" value="UniProtKB-KW"/>
</dbReference>
<dbReference type="InterPro" id="IPR013083">
    <property type="entry name" value="Znf_RING/FYVE/PHD"/>
</dbReference>
<dbReference type="SUPFAM" id="SSF57850">
    <property type="entry name" value="RING/U-box"/>
    <property type="match status" value="1"/>
</dbReference>
<evidence type="ECO:0000256" key="2">
    <source>
        <dbReference type="ARBA" id="ARBA00004718"/>
    </source>
</evidence>
<evidence type="ECO:0000256" key="6">
    <source>
        <dbReference type="ARBA" id="ARBA00022771"/>
    </source>
</evidence>
<dbReference type="PANTHER" id="PTHR21330">
    <property type="entry name" value="E3 SUMO-PROTEIN LIGASE NSE2"/>
    <property type="match status" value="1"/>
</dbReference>
<evidence type="ECO:0000256" key="7">
    <source>
        <dbReference type="ARBA" id="ARBA00022786"/>
    </source>
</evidence>
<protein>
    <recommendedName>
        <fullName evidence="12">SP-RING-type domain-containing protein</fullName>
    </recommendedName>
</protein>
<dbReference type="InterPro" id="IPR026846">
    <property type="entry name" value="Nse2(Mms21)"/>
</dbReference>
<dbReference type="InterPro" id="IPR004181">
    <property type="entry name" value="Znf_MIZ"/>
</dbReference>
<dbReference type="AlphaFoldDB" id="A0A319CLV4"/>
<evidence type="ECO:0000256" key="11">
    <source>
        <dbReference type="SAM" id="MobiDB-lite"/>
    </source>
</evidence>
<keyword evidence="8" id="KW-0862">Zinc</keyword>
<evidence type="ECO:0000256" key="9">
    <source>
        <dbReference type="ARBA" id="ARBA00023242"/>
    </source>
</evidence>
<evidence type="ECO:0000256" key="10">
    <source>
        <dbReference type="PROSITE-ProRule" id="PRU00452"/>
    </source>
</evidence>
<dbReference type="EMBL" id="KZ821681">
    <property type="protein sequence ID" value="PYH84951.1"/>
    <property type="molecule type" value="Genomic_DNA"/>
</dbReference>
<comment type="similarity">
    <text evidence="3">Belongs to the NSE2 family.</text>
</comment>
<dbReference type="STRING" id="1448315.A0A319CLV4"/>
<feature type="compositionally biased region" description="Basic and acidic residues" evidence="11">
    <location>
        <begin position="472"/>
        <end position="484"/>
    </location>
</feature>
<feature type="region of interest" description="Disordered" evidence="11">
    <location>
        <begin position="282"/>
        <end position="322"/>
    </location>
</feature>
<sequence>MPLRRRNEPAPTSSSSTTTTASSTIPQPPPYQPPTISNPKSDQLTLYATSHAALLGLLTSQPLRNLKTHLQHAQEKLTEAAGDINERLTDAEERMRRKKERNAEEGKDDDNDEEEVAALKEKVKATTAKLDQKMRGAIDAEVKLEGLSEMLRGLDGNVNVVDGAVVTRSRSTRTSRRSRRDEDGDEEMEDADARDDEEEGQEGDNDEENPGPTLVGKIEESVTATKDKWSGLSLTQKYSTNNAYIGFYRIIHEAKHPGDDIPPLPHASTWFAHLEDVADKKHTTSATSSRGAATSAVSGMSTTSRHAENPSAEDVDDESASDEDIAISRERISLKCPLTLLPFQDPVTSTKCPHSFEREAITAMIAQSRTTAPDPRHASSSGHAGRRARRVHCVKCPVCEVVLTEFDLRSDPVLLRRLKRAEAAQRREQEELEEEEYDQGGVGGRRKRSRKSGITLASDDEDGYTATSRRVASQEDRIRIKQERGVSVAAVVDLEAGENVGNEDEEDEEFEDEGHWQAGDEDDGEEDEDENQEAR</sequence>
<reference evidence="13 14" key="1">
    <citation type="submission" date="2016-12" db="EMBL/GenBank/DDBJ databases">
        <title>The genomes of Aspergillus section Nigri reveals drivers in fungal speciation.</title>
        <authorList>
            <consortium name="DOE Joint Genome Institute"/>
            <person name="Vesth T.C."/>
            <person name="Nybo J."/>
            <person name="Theobald S."/>
            <person name="Brandl J."/>
            <person name="Frisvad J.C."/>
            <person name="Nielsen K.F."/>
            <person name="Lyhne E.K."/>
            <person name="Kogle M.E."/>
            <person name="Kuo A."/>
            <person name="Riley R."/>
            <person name="Clum A."/>
            <person name="Nolan M."/>
            <person name="Lipzen A."/>
            <person name="Salamov A."/>
            <person name="Henrissat B."/>
            <person name="Wiebenga A."/>
            <person name="De Vries R.P."/>
            <person name="Grigoriev I.V."/>
            <person name="Mortensen U.H."/>
            <person name="Andersen M.R."/>
            <person name="Baker S.E."/>
        </authorList>
    </citation>
    <scope>NUCLEOTIDE SEQUENCE [LARGE SCALE GENOMIC DNA]</scope>
    <source>
        <strain evidence="13 14">CBS 121591</strain>
    </source>
</reference>
<evidence type="ECO:0000256" key="1">
    <source>
        <dbReference type="ARBA" id="ARBA00004123"/>
    </source>
</evidence>
<feature type="region of interest" description="Disordered" evidence="11">
    <location>
        <begin position="167"/>
        <end position="215"/>
    </location>
</feature>
<dbReference type="Proteomes" id="UP000248340">
    <property type="component" value="Unassembled WGS sequence"/>
</dbReference>
<evidence type="ECO:0000259" key="12">
    <source>
        <dbReference type="PROSITE" id="PS51044"/>
    </source>
</evidence>
<keyword evidence="4" id="KW-0808">Transferase</keyword>
<feature type="region of interest" description="Disordered" evidence="11">
    <location>
        <begin position="1"/>
        <end position="43"/>
    </location>
</feature>
<evidence type="ECO:0000256" key="4">
    <source>
        <dbReference type="ARBA" id="ARBA00022679"/>
    </source>
</evidence>
<evidence type="ECO:0000256" key="8">
    <source>
        <dbReference type="ARBA" id="ARBA00022833"/>
    </source>
</evidence>
<organism evidence="13 14">
    <name type="scientific">Aspergillus uvarum CBS 121591</name>
    <dbReference type="NCBI Taxonomy" id="1448315"/>
    <lineage>
        <taxon>Eukaryota</taxon>
        <taxon>Fungi</taxon>
        <taxon>Dikarya</taxon>
        <taxon>Ascomycota</taxon>
        <taxon>Pezizomycotina</taxon>
        <taxon>Eurotiomycetes</taxon>
        <taxon>Eurotiomycetidae</taxon>
        <taxon>Eurotiales</taxon>
        <taxon>Aspergillaceae</taxon>
        <taxon>Aspergillus</taxon>
        <taxon>Aspergillus subgen. Circumdati</taxon>
    </lineage>
</organism>
<dbReference type="GeneID" id="37137132"/>
<gene>
    <name evidence="13" type="ORF">BO82DRAFT_351306</name>
</gene>
<evidence type="ECO:0000313" key="13">
    <source>
        <dbReference type="EMBL" id="PYH84951.1"/>
    </source>
</evidence>
<dbReference type="RefSeq" id="XP_025495151.1">
    <property type="nucleotide sequence ID" value="XM_025634391.1"/>
</dbReference>
<feature type="region of interest" description="Disordered" evidence="11">
    <location>
        <begin position="77"/>
        <end position="118"/>
    </location>
</feature>
<keyword evidence="14" id="KW-1185">Reference proteome</keyword>